<protein>
    <submittedName>
        <fullName evidence="4">DUF4232 domain-containing protein</fullName>
    </submittedName>
</protein>
<sequence length="216" mass="21183">MRAQKTALAALALVAGLSLTACQGNEDSAAGTDDSGSSSSSSPSNSGGDDAQQGADDNATNTGDGASATGSADANEGSGGGQINTGPCKTANLTFSTSHGMAEGDLMVAMKNTSDACSLKGFPGVDLKADNGPGGISAARSDRTAPAVVLKNGEETRFTLHTPRNDTGGSGVDIVSIVVTPPGETHSKTLPVSLNLPASDSTDSNVTVDPVGSGKQ</sequence>
<gene>
    <name evidence="4" type="ORF">OKJ99_15445</name>
</gene>
<evidence type="ECO:0000259" key="3">
    <source>
        <dbReference type="Pfam" id="PF14016"/>
    </source>
</evidence>
<dbReference type="RefSeq" id="WP_326016775.1">
    <property type="nucleotide sequence ID" value="NZ_JAOZYC010000104.1"/>
</dbReference>
<evidence type="ECO:0000256" key="2">
    <source>
        <dbReference type="SAM" id="SignalP"/>
    </source>
</evidence>
<reference evidence="4 5" key="1">
    <citation type="submission" date="2022-10" db="EMBL/GenBank/DDBJ databases">
        <authorList>
            <person name="Xie J."/>
            <person name="Shen N."/>
        </authorList>
    </citation>
    <scope>NUCLEOTIDE SEQUENCE [LARGE SCALE GENOMIC DNA]</scope>
    <source>
        <strain evidence="4 5">YIM65594</strain>
    </source>
</reference>
<comment type="caution">
    <text evidence="4">The sequence shown here is derived from an EMBL/GenBank/DDBJ whole genome shotgun (WGS) entry which is preliminary data.</text>
</comment>
<dbReference type="Pfam" id="PF14016">
    <property type="entry name" value="DUF4232"/>
    <property type="match status" value="1"/>
</dbReference>
<accession>A0ABU6F4G5</accession>
<dbReference type="InterPro" id="IPR025326">
    <property type="entry name" value="DUF4232"/>
</dbReference>
<proteinExistence type="predicted"/>
<keyword evidence="2" id="KW-0732">Signal</keyword>
<feature type="region of interest" description="Disordered" evidence="1">
    <location>
        <begin position="182"/>
        <end position="216"/>
    </location>
</feature>
<evidence type="ECO:0000313" key="4">
    <source>
        <dbReference type="EMBL" id="MEB8338891.1"/>
    </source>
</evidence>
<feature type="domain" description="DUF4232" evidence="3">
    <location>
        <begin position="88"/>
        <end position="211"/>
    </location>
</feature>
<feature type="signal peptide" evidence="2">
    <location>
        <begin position="1"/>
        <end position="23"/>
    </location>
</feature>
<dbReference type="Proteomes" id="UP001354931">
    <property type="component" value="Unassembled WGS sequence"/>
</dbReference>
<feature type="compositionally biased region" description="Low complexity" evidence="1">
    <location>
        <begin position="24"/>
        <end position="75"/>
    </location>
</feature>
<evidence type="ECO:0000256" key="1">
    <source>
        <dbReference type="SAM" id="MobiDB-lite"/>
    </source>
</evidence>
<dbReference type="EMBL" id="JAOZYC010000104">
    <property type="protein sequence ID" value="MEB8338891.1"/>
    <property type="molecule type" value="Genomic_DNA"/>
</dbReference>
<dbReference type="PROSITE" id="PS51257">
    <property type="entry name" value="PROKAR_LIPOPROTEIN"/>
    <property type="match status" value="1"/>
</dbReference>
<keyword evidence="5" id="KW-1185">Reference proteome</keyword>
<feature type="compositionally biased region" description="Polar residues" evidence="1">
    <location>
        <begin position="188"/>
        <end position="207"/>
    </location>
</feature>
<name>A0ABU6F4G5_9ACTN</name>
<feature type="chain" id="PRO_5045726314" evidence="2">
    <location>
        <begin position="24"/>
        <end position="216"/>
    </location>
</feature>
<organism evidence="4 5">
    <name type="scientific">Streptomyces endophyticus</name>
    <dbReference type="NCBI Taxonomy" id="714166"/>
    <lineage>
        <taxon>Bacteria</taxon>
        <taxon>Bacillati</taxon>
        <taxon>Actinomycetota</taxon>
        <taxon>Actinomycetes</taxon>
        <taxon>Kitasatosporales</taxon>
        <taxon>Streptomycetaceae</taxon>
        <taxon>Streptomyces</taxon>
    </lineage>
</organism>
<evidence type="ECO:0000313" key="5">
    <source>
        <dbReference type="Proteomes" id="UP001354931"/>
    </source>
</evidence>
<feature type="region of interest" description="Disordered" evidence="1">
    <location>
        <begin position="24"/>
        <end position="86"/>
    </location>
</feature>